<sequence length="231" mass="27367">MIQLTKIERLSSFENPNQKVNLKYLGWEEPYRGFELFYYALFINGIDQTEALFSTNRLECRLDENIQIEHPTRNFAFIPSLEPVLLDTSNFTKIPLKVLFRENGTNYSDQLKGSFFYADYHLTINSRSLILTNLATLETNKIKFPADAAIEWAYFKNPSQIQIIEAYSNKGFIYNVESKEIIYQKSIVDEMLYPNIFRWIYRRQQYNSNEIEMELLQKKDNAFVSTYFKVS</sequence>
<comment type="caution">
    <text evidence="1">The sequence shown here is derived from an EMBL/GenBank/DDBJ whole genome shotgun (WGS) entry which is preliminary data.</text>
</comment>
<protein>
    <submittedName>
        <fullName evidence="1">Uncharacterized protein</fullName>
    </submittedName>
</protein>
<organism evidence="1 2">
    <name type="scientific">Flavobacterium hungaricum</name>
    <dbReference type="NCBI Taxonomy" id="2082725"/>
    <lineage>
        <taxon>Bacteria</taxon>
        <taxon>Pseudomonadati</taxon>
        <taxon>Bacteroidota</taxon>
        <taxon>Flavobacteriia</taxon>
        <taxon>Flavobacteriales</taxon>
        <taxon>Flavobacteriaceae</taxon>
        <taxon>Flavobacterium</taxon>
    </lineage>
</organism>
<accession>A0ABR9TG85</accession>
<dbReference type="Proteomes" id="UP000640614">
    <property type="component" value="Unassembled WGS sequence"/>
</dbReference>
<name>A0ABR9TG85_9FLAO</name>
<dbReference type="EMBL" id="PRDM01000001">
    <property type="protein sequence ID" value="MBE8724366.1"/>
    <property type="molecule type" value="Genomic_DNA"/>
</dbReference>
<keyword evidence="2" id="KW-1185">Reference proteome</keyword>
<gene>
    <name evidence="1" type="ORF">C4F50_05335</name>
</gene>
<proteinExistence type="predicted"/>
<reference evidence="1 2" key="1">
    <citation type="submission" date="2018-07" db="EMBL/GenBank/DDBJ databases">
        <title>Genome assembly of strain KB82.</title>
        <authorList>
            <person name="Kukolya J."/>
            <person name="Horvath B."/>
            <person name="Nagy I."/>
            <person name="Toth A."/>
        </authorList>
    </citation>
    <scope>NUCLEOTIDE SEQUENCE [LARGE SCALE GENOMIC DNA]</scope>
    <source>
        <strain evidence="1 2">Kb82</strain>
    </source>
</reference>
<evidence type="ECO:0000313" key="1">
    <source>
        <dbReference type="EMBL" id="MBE8724366.1"/>
    </source>
</evidence>
<evidence type="ECO:0000313" key="2">
    <source>
        <dbReference type="Proteomes" id="UP000640614"/>
    </source>
</evidence>